<organism evidence="1 2">
    <name type="scientific">Marilutibacter spongiae</name>
    <dbReference type="NCBI Taxonomy" id="2025720"/>
    <lineage>
        <taxon>Bacteria</taxon>
        <taxon>Pseudomonadati</taxon>
        <taxon>Pseudomonadota</taxon>
        <taxon>Gammaproteobacteria</taxon>
        <taxon>Lysobacterales</taxon>
        <taxon>Lysobacteraceae</taxon>
        <taxon>Marilutibacter</taxon>
    </lineage>
</organism>
<protein>
    <submittedName>
        <fullName evidence="1">Uncharacterized protein</fullName>
    </submittedName>
</protein>
<gene>
    <name evidence="1" type="ORF">H4F98_16035</name>
</gene>
<evidence type="ECO:0000313" key="2">
    <source>
        <dbReference type="Proteomes" id="UP000523196"/>
    </source>
</evidence>
<dbReference type="EMBL" id="JACHTF010000024">
    <property type="protein sequence ID" value="MBB1062084.1"/>
    <property type="molecule type" value="Genomic_DNA"/>
</dbReference>
<keyword evidence="2" id="KW-1185">Reference proteome</keyword>
<name>A0A7W3Y7E0_9GAMM</name>
<dbReference type="SUPFAM" id="SSF54611">
    <property type="entry name" value="SecB-like"/>
    <property type="match status" value="1"/>
</dbReference>
<proteinExistence type="predicted"/>
<dbReference type="AlphaFoldDB" id="A0A7W3Y7E0"/>
<accession>A0A7W3Y7E0</accession>
<comment type="caution">
    <text evidence="1">The sequence shown here is derived from an EMBL/GenBank/DDBJ whole genome shotgun (WGS) entry which is preliminary data.</text>
</comment>
<dbReference type="InterPro" id="IPR035958">
    <property type="entry name" value="SecB-like_sf"/>
</dbReference>
<dbReference type="Gene3D" id="3.10.420.10">
    <property type="entry name" value="SecB-like"/>
    <property type="match status" value="1"/>
</dbReference>
<sequence length="87" mass="10079">MLVSLGTRLVPPSQDNDSEVDAFFVIEADFLVNYEMKADIDQECIKAFADNNAVHNVWPFWRQHVFDMVSRARLPQLEIPLYSGFKM</sequence>
<dbReference type="Proteomes" id="UP000523196">
    <property type="component" value="Unassembled WGS sequence"/>
</dbReference>
<evidence type="ECO:0000313" key="1">
    <source>
        <dbReference type="EMBL" id="MBB1062084.1"/>
    </source>
</evidence>
<reference evidence="1 2" key="1">
    <citation type="submission" date="2020-08" db="EMBL/GenBank/DDBJ databases">
        <authorList>
            <person name="Xu S."/>
            <person name="Li A."/>
        </authorList>
    </citation>
    <scope>NUCLEOTIDE SEQUENCE [LARGE SCALE GENOMIC DNA]</scope>
    <source>
        <strain evidence="1 2">119BY6-57</strain>
    </source>
</reference>